<feature type="compositionally biased region" description="Low complexity" evidence="1">
    <location>
        <begin position="980"/>
        <end position="993"/>
    </location>
</feature>
<feature type="compositionally biased region" description="Low complexity" evidence="1">
    <location>
        <begin position="21"/>
        <end position="59"/>
    </location>
</feature>
<reference evidence="2 3" key="1">
    <citation type="submission" date="2016-07" db="EMBL/GenBank/DDBJ databases">
        <title>Pervasive Adenine N6-methylation of Active Genes in Fungi.</title>
        <authorList>
            <consortium name="DOE Joint Genome Institute"/>
            <person name="Mondo S.J."/>
            <person name="Dannebaum R.O."/>
            <person name="Kuo R.C."/>
            <person name="Labutti K."/>
            <person name="Haridas S."/>
            <person name="Kuo A."/>
            <person name="Salamov A."/>
            <person name="Ahrendt S.R."/>
            <person name="Lipzen A."/>
            <person name="Sullivan W."/>
            <person name="Andreopoulos W.B."/>
            <person name="Clum A."/>
            <person name="Lindquist E."/>
            <person name="Daum C."/>
            <person name="Ramamoorthy G.K."/>
            <person name="Gryganskyi A."/>
            <person name="Culley D."/>
            <person name="Magnuson J.K."/>
            <person name="James T.Y."/>
            <person name="O'Malley M.A."/>
            <person name="Stajich J.E."/>
            <person name="Spatafora J.W."/>
            <person name="Visel A."/>
            <person name="Grigoriev I.V."/>
        </authorList>
    </citation>
    <scope>NUCLEOTIDE SEQUENCE [LARGE SCALE GENOMIC DNA]</scope>
    <source>
        <strain evidence="2 3">CBS 129021</strain>
    </source>
</reference>
<dbReference type="AlphaFoldDB" id="A0A1Y2DEZ4"/>
<dbReference type="EMBL" id="MCFJ01000018">
    <property type="protein sequence ID" value="ORY57819.1"/>
    <property type="molecule type" value="Genomic_DNA"/>
</dbReference>
<feature type="compositionally biased region" description="Basic and acidic residues" evidence="1">
    <location>
        <begin position="180"/>
        <end position="195"/>
    </location>
</feature>
<comment type="caution">
    <text evidence="2">The sequence shown here is derived from an EMBL/GenBank/DDBJ whole genome shotgun (WGS) entry which is preliminary data.</text>
</comment>
<keyword evidence="3" id="KW-1185">Reference proteome</keyword>
<feature type="compositionally biased region" description="Low complexity" evidence="1">
    <location>
        <begin position="217"/>
        <end position="231"/>
    </location>
</feature>
<dbReference type="STRING" id="1141098.A0A1Y2DEZ4"/>
<feature type="compositionally biased region" description="Low complexity" evidence="1">
    <location>
        <begin position="892"/>
        <end position="911"/>
    </location>
</feature>
<feature type="compositionally biased region" description="Acidic residues" evidence="1">
    <location>
        <begin position="819"/>
        <end position="829"/>
    </location>
</feature>
<dbReference type="InParanoid" id="A0A1Y2DEZ4"/>
<feature type="compositionally biased region" description="Polar residues" evidence="1">
    <location>
        <begin position="773"/>
        <end position="784"/>
    </location>
</feature>
<feature type="compositionally biased region" description="Acidic residues" evidence="1">
    <location>
        <begin position="391"/>
        <end position="421"/>
    </location>
</feature>
<evidence type="ECO:0000313" key="2">
    <source>
        <dbReference type="EMBL" id="ORY57819.1"/>
    </source>
</evidence>
<feature type="region of interest" description="Disordered" evidence="1">
    <location>
        <begin position="980"/>
        <end position="1023"/>
    </location>
</feature>
<dbReference type="RefSeq" id="XP_040710948.1">
    <property type="nucleotide sequence ID" value="XM_040858864.1"/>
</dbReference>
<evidence type="ECO:0000313" key="3">
    <source>
        <dbReference type="Proteomes" id="UP000193689"/>
    </source>
</evidence>
<dbReference type="GeneID" id="63775076"/>
<gene>
    <name evidence="2" type="ORF">BCR38DRAFT_413727</name>
</gene>
<feature type="compositionally biased region" description="Polar residues" evidence="1">
    <location>
        <begin position="912"/>
        <end position="935"/>
    </location>
</feature>
<feature type="region of interest" description="Disordered" evidence="1">
    <location>
        <begin position="582"/>
        <end position="948"/>
    </location>
</feature>
<sequence>MDSPSNRGRGRGGGRKRHTFPSRSSFRSSESFESPSAAATTPVAVPQTSSSFTFETPSPNARGTRMRTRHQDDAQPSPDEPGSKGGRSLRKRARIDYTSFDQADDEEAVEAKSTPLTTRSVKKRKADPTLHDEDFKEELETRIKRRASEQPQKSTTRRSTARKSTVEPQPPVTEQQEEDVTVHDTIEVGGHHSEPSESSFHHSNQSTSSGASPKNESTANASAPTSTSVPTQITAPEPTAETARKDLQHRKPQPQLETPPEPEVETKEQEIPKVEVHEEPQQLPAELPTAPEKTKAEEAIHGTQTKFAINQVNPLDAAQEAIEPATEQDKVQPSNVILKPNRLLPSSAIFKQSKFPPPTKAVEQDDVGTYAYLTPYIQGARVFYPASQTEVEPEAEPEAVQEEAVPEETVEDQPDVGDEDTPGGTPGGAEDTAVNSPLLDVDVPSVQPCTKKQFAFKQTRSASQFTDLFENPDSLSQSELWERLAAVNRVLVAWQDEYNELRKITDDEDNAQRYQTEEAHFSHKQKMLLSKDPTTNPIRTKDFVVKGIRAAKPDPMVTYARQQDRIMANAYLFDYDDRESKIGLQDPVGQRGGAHKTRLRDRPKQTAKAAEADDVNVVHGKRPRKAPNLFGDSEAVSRSSTPVPVPQPRRRRGRPSAADKEREKEEAEEQHLDVLPTSQPEPVVEETPKKRKGGRPRKHPLPPPIPEDDLPTPPAPESVEAEEERPSRKRRRRNAPVQEEPALPATNGTNGHALAGPTTRRRNSRLAEIPSGSFYSTASVPSTQPHDESRPNTSSSTATESTTGTYQLREKRQKRFSLGEDEDDFEDEMEQRKPKRVRRTSKKTQVEDFAPVPHTYAPIEPEPQRLPKIKIKNFMPGNGTAFPPGPGPAPTSAPGAMPVSYSINFSQSNSSTPPQLAPSQSNGMESQNGSQNGFSENGYENKDYSTMTKSEKMSYSMKARWASGSMSPAVAKRRATLAAKKAAAKPATAGVVADTPEMSDVQEGSQGPNGRDRVEVPDGAVSQ</sequence>
<organism evidence="2 3">
    <name type="scientific">Pseudomassariella vexata</name>
    <dbReference type="NCBI Taxonomy" id="1141098"/>
    <lineage>
        <taxon>Eukaryota</taxon>
        <taxon>Fungi</taxon>
        <taxon>Dikarya</taxon>
        <taxon>Ascomycota</taxon>
        <taxon>Pezizomycotina</taxon>
        <taxon>Sordariomycetes</taxon>
        <taxon>Xylariomycetidae</taxon>
        <taxon>Amphisphaeriales</taxon>
        <taxon>Pseudomassariaceae</taxon>
        <taxon>Pseudomassariella</taxon>
    </lineage>
</organism>
<proteinExistence type="predicted"/>
<feature type="compositionally biased region" description="Basic residues" evidence="1">
    <location>
        <begin position="833"/>
        <end position="842"/>
    </location>
</feature>
<feature type="compositionally biased region" description="Basic and acidic residues" evidence="1">
    <location>
        <begin position="264"/>
        <end position="280"/>
    </location>
</feature>
<protein>
    <submittedName>
        <fullName evidence="2">Uncharacterized protein</fullName>
    </submittedName>
</protein>
<feature type="region of interest" description="Disordered" evidence="1">
    <location>
        <begin position="1"/>
        <end position="298"/>
    </location>
</feature>
<feature type="compositionally biased region" description="Basic and acidic residues" evidence="1">
    <location>
        <begin position="657"/>
        <end position="672"/>
    </location>
</feature>
<accession>A0A1Y2DEZ4</accession>
<feature type="compositionally biased region" description="Basic residues" evidence="1">
    <location>
        <begin position="689"/>
        <end position="700"/>
    </location>
</feature>
<dbReference type="Proteomes" id="UP000193689">
    <property type="component" value="Unassembled WGS sequence"/>
</dbReference>
<feature type="compositionally biased region" description="Low complexity" evidence="1">
    <location>
        <begin position="196"/>
        <end position="209"/>
    </location>
</feature>
<feature type="compositionally biased region" description="Low complexity" evidence="1">
    <location>
        <begin position="793"/>
        <end position="805"/>
    </location>
</feature>
<dbReference type="OrthoDB" id="4115400at2759"/>
<feature type="compositionally biased region" description="Basic and acidic residues" evidence="1">
    <location>
        <begin position="126"/>
        <end position="148"/>
    </location>
</feature>
<feature type="compositionally biased region" description="Basic residues" evidence="1">
    <location>
        <begin position="8"/>
        <end position="20"/>
    </location>
</feature>
<evidence type="ECO:0000256" key="1">
    <source>
        <dbReference type="SAM" id="MobiDB-lite"/>
    </source>
</evidence>
<feature type="region of interest" description="Disordered" evidence="1">
    <location>
        <begin position="387"/>
        <end position="435"/>
    </location>
</feature>
<name>A0A1Y2DEZ4_9PEZI</name>
<feature type="compositionally biased region" description="Pro residues" evidence="1">
    <location>
        <begin position="701"/>
        <end position="716"/>
    </location>
</feature>